<reference evidence="2 3" key="1">
    <citation type="journal article" date="2015" name="Proc. Natl. Acad. Sci. U.S.A.">
        <title>The resurrection genome of Boea hygrometrica: A blueprint for survival of dehydration.</title>
        <authorList>
            <person name="Xiao L."/>
            <person name="Yang G."/>
            <person name="Zhang L."/>
            <person name="Yang X."/>
            <person name="Zhao S."/>
            <person name="Ji Z."/>
            <person name="Zhou Q."/>
            <person name="Hu M."/>
            <person name="Wang Y."/>
            <person name="Chen M."/>
            <person name="Xu Y."/>
            <person name="Jin H."/>
            <person name="Xiao X."/>
            <person name="Hu G."/>
            <person name="Bao F."/>
            <person name="Hu Y."/>
            <person name="Wan P."/>
            <person name="Li L."/>
            <person name="Deng X."/>
            <person name="Kuang T."/>
            <person name="Xiang C."/>
            <person name="Zhu J.K."/>
            <person name="Oliver M.J."/>
            <person name="He Y."/>
        </authorList>
    </citation>
    <scope>NUCLEOTIDE SEQUENCE [LARGE SCALE GENOMIC DNA]</scope>
    <source>
        <strain evidence="3">cv. XS01</strain>
    </source>
</reference>
<evidence type="ECO:0000313" key="2">
    <source>
        <dbReference type="EMBL" id="KZV28349.1"/>
    </source>
</evidence>
<dbReference type="Proteomes" id="UP000250235">
    <property type="component" value="Unassembled WGS sequence"/>
</dbReference>
<feature type="compositionally biased region" description="Basic and acidic residues" evidence="1">
    <location>
        <begin position="38"/>
        <end position="53"/>
    </location>
</feature>
<evidence type="ECO:0000256" key="1">
    <source>
        <dbReference type="SAM" id="MobiDB-lite"/>
    </source>
</evidence>
<evidence type="ECO:0000313" key="3">
    <source>
        <dbReference type="Proteomes" id="UP000250235"/>
    </source>
</evidence>
<dbReference type="AlphaFoldDB" id="A0A2Z7B9E3"/>
<feature type="region of interest" description="Disordered" evidence="1">
    <location>
        <begin position="67"/>
        <end position="91"/>
    </location>
</feature>
<name>A0A2Z7B9E3_9LAMI</name>
<gene>
    <name evidence="2" type="ORF">F511_11175</name>
</gene>
<protein>
    <submittedName>
        <fullName evidence="2">Uncharacterized protein</fullName>
    </submittedName>
</protein>
<accession>A0A2Z7B9E3</accession>
<sequence>MSKLIQSRTPKLIQQKTSKLIKLEQRSAQKKPVQSRSSLEETRRSVQRSKMEIDQIGQDLRAEASRTKQLRAVQSRKKQIRADENKNSLDGASYRISLGTKLYFVRAE</sequence>
<feature type="region of interest" description="Disordered" evidence="1">
    <location>
        <begin position="16"/>
        <end position="54"/>
    </location>
</feature>
<organism evidence="2 3">
    <name type="scientific">Dorcoceras hygrometricum</name>
    <dbReference type="NCBI Taxonomy" id="472368"/>
    <lineage>
        <taxon>Eukaryota</taxon>
        <taxon>Viridiplantae</taxon>
        <taxon>Streptophyta</taxon>
        <taxon>Embryophyta</taxon>
        <taxon>Tracheophyta</taxon>
        <taxon>Spermatophyta</taxon>
        <taxon>Magnoliopsida</taxon>
        <taxon>eudicotyledons</taxon>
        <taxon>Gunneridae</taxon>
        <taxon>Pentapetalae</taxon>
        <taxon>asterids</taxon>
        <taxon>lamiids</taxon>
        <taxon>Lamiales</taxon>
        <taxon>Gesneriaceae</taxon>
        <taxon>Didymocarpoideae</taxon>
        <taxon>Trichosporeae</taxon>
        <taxon>Loxocarpinae</taxon>
        <taxon>Dorcoceras</taxon>
    </lineage>
</organism>
<proteinExistence type="predicted"/>
<dbReference type="EMBL" id="KV010146">
    <property type="protein sequence ID" value="KZV28349.1"/>
    <property type="molecule type" value="Genomic_DNA"/>
</dbReference>
<keyword evidence="3" id="KW-1185">Reference proteome</keyword>